<dbReference type="AlphaFoldDB" id="A0A834Z978"/>
<feature type="compositionally biased region" description="Polar residues" evidence="1">
    <location>
        <begin position="688"/>
        <end position="698"/>
    </location>
</feature>
<feature type="region of interest" description="Disordered" evidence="1">
    <location>
        <begin position="688"/>
        <end position="708"/>
    </location>
</feature>
<organism evidence="2 3">
    <name type="scientific">Tetracentron sinense</name>
    <name type="common">Spur-leaf</name>
    <dbReference type="NCBI Taxonomy" id="13715"/>
    <lineage>
        <taxon>Eukaryota</taxon>
        <taxon>Viridiplantae</taxon>
        <taxon>Streptophyta</taxon>
        <taxon>Embryophyta</taxon>
        <taxon>Tracheophyta</taxon>
        <taxon>Spermatophyta</taxon>
        <taxon>Magnoliopsida</taxon>
        <taxon>Trochodendrales</taxon>
        <taxon>Trochodendraceae</taxon>
        <taxon>Tetracentron</taxon>
    </lineage>
</organism>
<evidence type="ECO:0000313" key="2">
    <source>
        <dbReference type="EMBL" id="KAF8401760.1"/>
    </source>
</evidence>
<name>A0A834Z978_TETSI</name>
<dbReference type="Proteomes" id="UP000655225">
    <property type="component" value="Unassembled WGS sequence"/>
</dbReference>
<evidence type="ECO:0000313" key="3">
    <source>
        <dbReference type="Proteomes" id="UP000655225"/>
    </source>
</evidence>
<keyword evidence="3" id="KW-1185">Reference proteome</keyword>
<feature type="compositionally biased region" description="Polar residues" evidence="1">
    <location>
        <begin position="1"/>
        <end position="16"/>
    </location>
</feature>
<comment type="caution">
    <text evidence="2">The sequence shown here is derived from an EMBL/GenBank/DDBJ whole genome shotgun (WGS) entry which is preliminary data.</text>
</comment>
<feature type="region of interest" description="Disordered" evidence="1">
    <location>
        <begin position="621"/>
        <end position="655"/>
    </location>
</feature>
<proteinExistence type="predicted"/>
<gene>
    <name evidence="2" type="ORF">HHK36_012706</name>
</gene>
<accession>A0A834Z978</accession>
<evidence type="ECO:0000256" key="1">
    <source>
        <dbReference type="SAM" id="MobiDB-lite"/>
    </source>
</evidence>
<feature type="compositionally biased region" description="Polar residues" evidence="1">
    <location>
        <begin position="634"/>
        <end position="655"/>
    </location>
</feature>
<dbReference type="OrthoDB" id="1681423at2759"/>
<protein>
    <submittedName>
        <fullName evidence="2">Uncharacterized protein</fullName>
    </submittedName>
</protein>
<reference evidence="2 3" key="1">
    <citation type="submission" date="2020-04" db="EMBL/GenBank/DDBJ databases">
        <title>Plant Genome Project.</title>
        <authorList>
            <person name="Zhang R.-G."/>
        </authorList>
    </citation>
    <scope>NUCLEOTIDE SEQUENCE [LARGE SCALE GENOMIC DNA]</scope>
    <source>
        <strain evidence="2">YNK0</strain>
        <tissue evidence="2">Leaf</tissue>
    </source>
</reference>
<dbReference type="OMA" id="HAKEATP"/>
<feature type="compositionally biased region" description="Low complexity" evidence="1">
    <location>
        <begin position="230"/>
        <end position="241"/>
    </location>
</feature>
<feature type="compositionally biased region" description="Basic and acidic residues" evidence="1">
    <location>
        <begin position="53"/>
        <end position="79"/>
    </location>
</feature>
<feature type="region of interest" description="Disordered" evidence="1">
    <location>
        <begin position="227"/>
        <end position="250"/>
    </location>
</feature>
<feature type="compositionally biased region" description="Basic and acidic residues" evidence="1">
    <location>
        <begin position="165"/>
        <end position="186"/>
    </location>
</feature>
<sequence length="878" mass="96606">MGNEMGNRNVSGPQEQDNTEVEDSNKSSEAPMPLIDADDLKGGNQLVSLAEGGDYHEKHSGLASEDSSRKGDPNIEKQTSDGTDEIEDKPPNESSKSPVASSEENGEENETQLASSFEDGKYHENYTGLASEEILSGTNDHQIQKCKSIRREEEETRASSLDTKSASHEPKSLKTIDSEPYQRDSPKILADSSVGDCNGLQRSSLDILGLNVAHAFEDTGHTLETEITHSPSRSVISNSNSEVTKNGDDVPTKEMVSQEEKALDMSTREEIFGLIDGVEVGNGSCKTTTMNLLNGFVNKGDGEQKLTELNLVMNDSLDLQHETIPLTKSLDSFHLEASESEVKCVVLTDYTELIGNGSEIEQNKYDPNPTSLSVESVVESKKDTMNISQFEFTTIGTDHEEKSCGNEFDTSCNSEIEKEFRIDEADVTQNGYQVGMHDNSLGLISEEHCKDSEKETEIVAEIDTGLTELTVTDSNHEVEEISICSLSLSDPTEKEVVKEMMEKTEDSFSIGEDMEGREKMNKCLSQLHPIQPEEIYPVSPVQSQDSKQDTVMESEIIENRCESIMESSQASFHGLVVTKTSNLDSPNSTVETLVSSLELEDDNGKDPSRYLELTATANEPSDISIDCSHEQEPTCDSDSGFGTTEKNENSSSVLDQGNYTAKADVNKQSSFDFENQIAETEIPAIQSHEQYSDQSPAQHRTESAKGEVSAFASCDSEAQESVETIMESNPENLNIHVEVSKPASFDFDFQVEARTEESDQTPMLYQEKTANKTVANEAEVVVGVGNPVAETEFSAHKEVSCQDPLQYEEMPVERKVATLERTDSEKLRNPLIASKKTVEHEWNLTANKLMATSPKGSEKRRPKSSLFSNCLCCAAVIH</sequence>
<dbReference type="EMBL" id="JABCRI010000008">
    <property type="protein sequence ID" value="KAF8401760.1"/>
    <property type="molecule type" value="Genomic_DNA"/>
</dbReference>
<feature type="compositionally biased region" description="Polar residues" evidence="1">
    <location>
        <begin position="92"/>
        <end position="103"/>
    </location>
</feature>
<feature type="region of interest" description="Disordered" evidence="1">
    <location>
        <begin position="1"/>
        <end position="195"/>
    </location>
</feature>